<evidence type="ECO:0000256" key="12">
    <source>
        <dbReference type="ARBA" id="ARBA00022960"/>
    </source>
</evidence>
<proteinExistence type="inferred from homology"/>
<dbReference type="InterPro" id="IPR016169">
    <property type="entry name" value="FAD-bd_PCMH_sub2"/>
</dbReference>
<dbReference type="AlphaFoldDB" id="A0A318QKN1"/>
<dbReference type="GO" id="GO:0051301">
    <property type="term" value="P:cell division"/>
    <property type="evidence" value="ECO:0007669"/>
    <property type="project" value="UniProtKB-KW"/>
</dbReference>
<feature type="active site" evidence="19">
    <location>
        <position position="184"/>
    </location>
</feature>
<evidence type="ECO:0000256" key="19">
    <source>
        <dbReference type="HAMAP-Rule" id="MF_00037"/>
    </source>
</evidence>
<dbReference type="InterPro" id="IPR036318">
    <property type="entry name" value="FAD-bd_PCMH-like_sf"/>
</dbReference>
<gene>
    <name evidence="19" type="primary">murB</name>
    <name evidence="22" type="ORF">CFR77_09145</name>
</gene>
<evidence type="ECO:0000256" key="15">
    <source>
        <dbReference type="ARBA" id="ARBA00023306"/>
    </source>
</evidence>
<dbReference type="InterPro" id="IPR036635">
    <property type="entry name" value="MurB_C_sf"/>
</dbReference>
<evidence type="ECO:0000256" key="9">
    <source>
        <dbReference type="ARBA" id="ARBA00022630"/>
    </source>
</evidence>
<dbReference type="EMBL" id="NKUA01000010">
    <property type="protein sequence ID" value="PYD78970.1"/>
    <property type="molecule type" value="Genomic_DNA"/>
</dbReference>
<evidence type="ECO:0000256" key="8">
    <source>
        <dbReference type="ARBA" id="ARBA00022618"/>
    </source>
</evidence>
<dbReference type="InterPro" id="IPR011601">
    <property type="entry name" value="MurB_C"/>
</dbReference>
<dbReference type="InterPro" id="IPR016167">
    <property type="entry name" value="FAD-bd_PCMH_sub1"/>
</dbReference>
<dbReference type="InterPro" id="IPR006094">
    <property type="entry name" value="Oxid_FAD_bind_N"/>
</dbReference>
<dbReference type="GO" id="GO:0071949">
    <property type="term" value="F:FAD binding"/>
    <property type="evidence" value="ECO:0007669"/>
    <property type="project" value="InterPro"/>
</dbReference>
<keyword evidence="13 19" id="KW-0573">Peptidoglycan synthesis</keyword>
<evidence type="ECO:0000256" key="7">
    <source>
        <dbReference type="ARBA" id="ARBA00022490"/>
    </source>
</evidence>
<keyword evidence="16 19" id="KW-0961">Cell wall biogenesis/degradation</keyword>
<evidence type="ECO:0000313" key="22">
    <source>
        <dbReference type="EMBL" id="PYD78970.1"/>
    </source>
</evidence>
<feature type="active site" evidence="19">
    <location>
        <position position="307"/>
    </location>
</feature>
<evidence type="ECO:0000256" key="4">
    <source>
        <dbReference type="ARBA" id="ARBA00004752"/>
    </source>
</evidence>
<dbReference type="NCBIfam" id="TIGR00179">
    <property type="entry name" value="murB"/>
    <property type="match status" value="1"/>
</dbReference>
<comment type="subcellular location">
    <subcellularLocation>
        <location evidence="3 19">Cytoplasm</location>
    </subcellularLocation>
</comment>
<dbReference type="InterPro" id="IPR003170">
    <property type="entry name" value="MurB"/>
</dbReference>
<evidence type="ECO:0000256" key="20">
    <source>
        <dbReference type="SAM" id="MobiDB-lite"/>
    </source>
</evidence>
<dbReference type="GO" id="GO:0005829">
    <property type="term" value="C:cytosol"/>
    <property type="evidence" value="ECO:0007669"/>
    <property type="project" value="TreeGrafter"/>
</dbReference>
<evidence type="ECO:0000256" key="17">
    <source>
        <dbReference type="ARBA" id="ARBA00031026"/>
    </source>
</evidence>
<reference evidence="22 23" key="1">
    <citation type="submission" date="2017-07" db="EMBL/GenBank/DDBJ databases">
        <title>A draft genome sequence of Komagataeibacter sucrofermentans LMG 18788.</title>
        <authorList>
            <person name="Skraban J."/>
            <person name="Cleenwerck I."/>
            <person name="Vandamme P."/>
            <person name="Trcek J."/>
        </authorList>
    </citation>
    <scope>NUCLEOTIDE SEQUENCE [LARGE SCALE GENOMIC DNA]</scope>
    <source>
        <strain evidence="22 23">LMG 18788</strain>
    </source>
</reference>
<keyword evidence="11 19" id="KW-0521">NADP</keyword>
<dbReference type="InterPro" id="IPR016166">
    <property type="entry name" value="FAD-bd_PCMH"/>
</dbReference>
<dbReference type="PANTHER" id="PTHR21071">
    <property type="entry name" value="UDP-N-ACETYLENOLPYRUVOYLGLUCOSAMINE REDUCTASE"/>
    <property type="match status" value="1"/>
</dbReference>
<feature type="region of interest" description="Disordered" evidence="20">
    <location>
        <begin position="222"/>
        <end position="243"/>
    </location>
</feature>
<keyword evidence="8 19" id="KW-0132">Cell division</keyword>
<feature type="active site" description="Proton donor" evidence="19">
    <location>
        <position position="233"/>
    </location>
</feature>
<dbReference type="GO" id="GO:0071555">
    <property type="term" value="P:cell wall organization"/>
    <property type="evidence" value="ECO:0007669"/>
    <property type="project" value="UniProtKB-KW"/>
</dbReference>
<dbReference type="PANTHER" id="PTHR21071:SF4">
    <property type="entry name" value="UDP-N-ACETYLENOLPYRUVOYLGLUCOSAMINE REDUCTASE"/>
    <property type="match status" value="1"/>
</dbReference>
<keyword evidence="15 19" id="KW-0131">Cell cycle</keyword>
<keyword evidence="9 19" id="KW-0285">Flavoprotein</keyword>
<dbReference type="GO" id="GO:0008360">
    <property type="term" value="P:regulation of cell shape"/>
    <property type="evidence" value="ECO:0007669"/>
    <property type="project" value="UniProtKB-KW"/>
</dbReference>
<keyword evidence="10 19" id="KW-0274">FAD</keyword>
<evidence type="ECO:0000256" key="16">
    <source>
        <dbReference type="ARBA" id="ARBA00023316"/>
    </source>
</evidence>
<evidence type="ECO:0000256" key="2">
    <source>
        <dbReference type="ARBA" id="ARBA00003921"/>
    </source>
</evidence>
<dbReference type="Gene3D" id="3.90.78.10">
    <property type="entry name" value="UDP-N-acetylenolpyruvoylglucosamine reductase, C-terminal domain"/>
    <property type="match status" value="1"/>
</dbReference>
<name>A0A318QKN1_9PROT</name>
<dbReference type="SUPFAM" id="SSF56194">
    <property type="entry name" value="Uridine diphospho-N-Acetylenolpyruvylglucosamine reductase, MurB, C-terminal domain"/>
    <property type="match status" value="1"/>
</dbReference>
<evidence type="ECO:0000256" key="10">
    <source>
        <dbReference type="ARBA" id="ARBA00022827"/>
    </source>
</evidence>
<dbReference type="GO" id="GO:0008762">
    <property type="term" value="F:UDP-N-acetylmuramate dehydrogenase activity"/>
    <property type="evidence" value="ECO:0007669"/>
    <property type="project" value="UniProtKB-UniRule"/>
</dbReference>
<dbReference type="HAMAP" id="MF_00037">
    <property type="entry name" value="MurB"/>
    <property type="match status" value="1"/>
</dbReference>
<comment type="caution">
    <text evidence="22">The sequence shown here is derived from an EMBL/GenBank/DDBJ whole genome shotgun (WGS) entry which is preliminary data.</text>
</comment>
<comment type="pathway">
    <text evidence="4 19">Cell wall biogenesis; peptidoglycan biosynthesis.</text>
</comment>
<dbReference type="Gene3D" id="3.30.43.10">
    <property type="entry name" value="Uridine Diphospho-n-acetylenolpyruvylglucosamine Reductase, domain 2"/>
    <property type="match status" value="1"/>
</dbReference>
<dbReference type="RefSeq" id="WP_110569251.1">
    <property type="nucleotide sequence ID" value="NZ_CP137147.1"/>
</dbReference>
<keyword evidence="23" id="KW-1185">Reference proteome</keyword>
<accession>A0A318QKN1</accession>
<comment type="cofactor">
    <cofactor evidence="1 19">
        <name>FAD</name>
        <dbReference type="ChEBI" id="CHEBI:57692"/>
    </cofactor>
</comment>
<dbReference type="UniPathway" id="UPA00219"/>
<evidence type="ECO:0000256" key="6">
    <source>
        <dbReference type="ARBA" id="ARBA00015188"/>
    </source>
</evidence>
<dbReference type="EC" id="1.3.1.98" evidence="5 19"/>
<dbReference type="PROSITE" id="PS51387">
    <property type="entry name" value="FAD_PCMH"/>
    <property type="match status" value="1"/>
</dbReference>
<dbReference type="Proteomes" id="UP000247814">
    <property type="component" value="Unassembled WGS sequence"/>
</dbReference>
<comment type="similarity">
    <text evidence="19">Belongs to the MurB family.</text>
</comment>
<evidence type="ECO:0000256" key="14">
    <source>
        <dbReference type="ARBA" id="ARBA00023002"/>
    </source>
</evidence>
<organism evidence="22 23">
    <name type="scientific">Komagataeibacter sucrofermentans</name>
    <dbReference type="NCBI Taxonomy" id="1053551"/>
    <lineage>
        <taxon>Bacteria</taxon>
        <taxon>Pseudomonadati</taxon>
        <taxon>Pseudomonadota</taxon>
        <taxon>Alphaproteobacteria</taxon>
        <taxon>Acetobacterales</taxon>
        <taxon>Acetobacteraceae</taxon>
        <taxon>Komagataeibacter</taxon>
    </lineage>
</organism>
<comment type="catalytic activity">
    <reaction evidence="18 19">
        <text>UDP-N-acetyl-alpha-D-muramate + NADP(+) = UDP-N-acetyl-3-O-(1-carboxyvinyl)-alpha-D-glucosamine + NADPH + H(+)</text>
        <dbReference type="Rhea" id="RHEA:12248"/>
        <dbReference type="ChEBI" id="CHEBI:15378"/>
        <dbReference type="ChEBI" id="CHEBI:57783"/>
        <dbReference type="ChEBI" id="CHEBI:58349"/>
        <dbReference type="ChEBI" id="CHEBI:68483"/>
        <dbReference type="ChEBI" id="CHEBI:70757"/>
        <dbReference type="EC" id="1.3.1.98"/>
    </reaction>
</comment>
<evidence type="ECO:0000259" key="21">
    <source>
        <dbReference type="PROSITE" id="PS51387"/>
    </source>
</evidence>
<evidence type="ECO:0000256" key="5">
    <source>
        <dbReference type="ARBA" id="ARBA00012518"/>
    </source>
</evidence>
<dbReference type="SUPFAM" id="SSF56176">
    <property type="entry name" value="FAD-binding/transporter-associated domain-like"/>
    <property type="match status" value="1"/>
</dbReference>
<comment type="function">
    <text evidence="2 19">Cell wall formation.</text>
</comment>
<evidence type="ECO:0000256" key="1">
    <source>
        <dbReference type="ARBA" id="ARBA00001974"/>
    </source>
</evidence>
<keyword evidence="12 19" id="KW-0133">Cell shape</keyword>
<dbReference type="Pfam" id="PF02873">
    <property type="entry name" value="MurB_C"/>
    <property type="match status" value="1"/>
</dbReference>
<dbReference type="GO" id="GO:0009252">
    <property type="term" value="P:peptidoglycan biosynthetic process"/>
    <property type="evidence" value="ECO:0007669"/>
    <property type="project" value="UniProtKB-UniRule"/>
</dbReference>
<evidence type="ECO:0000256" key="11">
    <source>
        <dbReference type="ARBA" id="ARBA00022857"/>
    </source>
</evidence>
<dbReference type="Pfam" id="PF01565">
    <property type="entry name" value="FAD_binding_4"/>
    <property type="match status" value="1"/>
</dbReference>
<keyword evidence="14 19" id="KW-0560">Oxidoreductase</keyword>
<dbReference type="OrthoDB" id="9804753at2"/>
<keyword evidence="7 19" id="KW-0963">Cytoplasm</keyword>
<protein>
    <recommendedName>
        <fullName evidence="6 19">UDP-N-acetylenolpyruvoylglucosamine reductase</fullName>
        <ecNumber evidence="5 19">1.3.1.98</ecNumber>
    </recommendedName>
    <alternativeName>
        <fullName evidence="17 19">UDP-N-acetylmuramate dehydrogenase</fullName>
    </alternativeName>
</protein>
<feature type="domain" description="FAD-binding PCMH-type" evidence="21">
    <location>
        <begin position="40"/>
        <end position="204"/>
    </location>
</feature>
<evidence type="ECO:0000256" key="18">
    <source>
        <dbReference type="ARBA" id="ARBA00048914"/>
    </source>
</evidence>
<evidence type="ECO:0000313" key="23">
    <source>
        <dbReference type="Proteomes" id="UP000247814"/>
    </source>
</evidence>
<dbReference type="Gene3D" id="3.30.465.10">
    <property type="match status" value="1"/>
</dbReference>
<evidence type="ECO:0000256" key="13">
    <source>
        <dbReference type="ARBA" id="ARBA00022984"/>
    </source>
</evidence>
<sequence length="323" mass="34223">MTAGPATPLPQWAQVLDTDEFRPRGRLTPQAALGPRTWFRVGGAAELLFQPACAEDLAQALGRLPLEVPVLPLGACSNVIVRDGGIDGLVIRLARGFSTIRRDGDGLIVGAACLDMTVAEHAAEAGLAGLEFLAGIPGSIGGAVAMNAGAYGSDMATVLDWVEIVTRDGGLLRLPAASLDFGYRHATLPPQAVVVRARLNAQEAPSAVIRQRIDEIRTAREGAQPVRARTGGSTFRNPAPDESERKAWELIDAAGCRGLVVGGAQMSEKHCNFMLNTGTATAADLERLGDVVRQRVHDHTAVTLRWEIKRLGRPAPHGMGENT</sequence>
<evidence type="ECO:0000256" key="3">
    <source>
        <dbReference type="ARBA" id="ARBA00004496"/>
    </source>
</evidence>
<dbReference type="NCBIfam" id="NF010480">
    <property type="entry name" value="PRK13905.1"/>
    <property type="match status" value="1"/>
</dbReference>